<sequence>MKFFLNVVCAATILMFSSCSGDYDLGTSIQPSGDGIVLGTDTCYVNSFSIKTGANSSPASCSADSLLLGEFYNATYGTTRGEILAQFTAPSKFSLPAGAVADSLSLTLVFNTWKGSKHSPVQISAYEMDKGTLDYNTTYYTTEDASKYCSKSKLLGSRISVAVPDTLTDTTSYQPHLKYKFSADEVKRFFQAAQDGTFNTQSSFANFFKGIYLRSEYGDGSIWNIHHLYMTLYYKYHAFVSNKDTVLTSGLIFPASKDVRQIGLISHKDIISTVASIPDSVTYITSPAGIYTQVNIPVGRIFNKIKNHKDKNGNYDLAGKVVNFNHSGMTVEVVNRDTINPYALKPPTTLLLTRKANLLNYLKNYNYSSDTLMVATYNSTKHCYTFDLSSMLTAKLHKYYGNSVIPADAVEEMVLVPIEYTLASSSSSTITSIKQQSTLSGVQIRNKKTHNKSYDSPLRINIIYNGF</sequence>
<dbReference type="STRING" id="681398.PJIAN_1705"/>
<dbReference type="EMBL" id="BDCR01000001">
    <property type="protein sequence ID" value="GAT62115.1"/>
    <property type="molecule type" value="Genomic_DNA"/>
</dbReference>
<evidence type="ECO:0008006" key="4">
    <source>
        <dbReference type="Google" id="ProtNLM"/>
    </source>
</evidence>
<feature type="signal peptide" evidence="1">
    <location>
        <begin position="1"/>
        <end position="20"/>
    </location>
</feature>
<dbReference type="InterPro" id="IPR025366">
    <property type="entry name" value="DUF4270"/>
</dbReference>
<dbReference type="RefSeq" id="WP_068702040.1">
    <property type="nucleotide sequence ID" value="NZ_BDCR01000001.1"/>
</dbReference>
<accession>A0A161LDA9</accession>
<reference evidence="3" key="1">
    <citation type="submission" date="2016-04" db="EMBL/GenBank/DDBJ databases">
        <title>Draft genome sequence of Paludibacter jiangxiensis strain NM7.</title>
        <authorList>
            <person name="Qiu Y."/>
            <person name="Matsuura N."/>
            <person name="Ohashi A."/>
            <person name="Tourlousse M.D."/>
            <person name="Sekiguchi Y."/>
        </authorList>
    </citation>
    <scope>NUCLEOTIDE SEQUENCE [LARGE SCALE GENOMIC DNA]</scope>
    <source>
        <strain evidence="3">NM7</strain>
    </source>
</reference>
<organism evidence="2 3">
    <name type="scientific">Paludibacter jiangxiensis</name>
    <dbReference type="NCBI Taxonomy" id="681398"/>
    <lineage>
        <taxon>Bacteria</taxon>
        <taxon>Pseudomonadati</taxon>
        <taxon>Bacteroidota</taxon>
        <taxon>Bacteroidia</taxon>
        <taxon>Bacteroidales</taxon>
        <taxon>Paludibacteraceae</taxon>
        <taxon>Paludibacter</taxon>
    </lineage>
</organism>
<evidence type="ECO:0000313" key="3">
    <source>
        <dbReference type="Proteomes" id="UP000076586"/>
    </source>
</evidence>
<comment type="caution">
    <text evidence="2">The sequence shown here is derived from an EMBL/GenBank/DDBJ whole genome shotgun (WGS) entry which is preliminary data.</text>
</comment>
<reference evidence="3" key="2">
    <citation type="journal article" date="2017" name="Genome Announc.">
        <title>Draft genome sequence of Paludibacter jiangxiensis NM7(T), a propionate-producing fermentative bacterium.</title>
        <authorList>
            <person name="Qiu Y.-L."/>
            <person name="Tourlousse D.M."/>
            <person name="Matsuura N."/>
            <person name="Ohashi A."/>
            <person name="Sekiguchi Y."/>
        </authorList>
    </citation>
    <scope>NUCLEOTIDE SEQUENCE [LARGE SCALE GENOMIC DNA]</scope>
    <source>
        <strain evidence="3">NM7</strain>
    </source>
</reference>
<dbReference type="PROSITE" id="PS51257">
    <property type="entry name" value="PROKAR_LIPOPROTEIN"/>
    <property type="match status" value="1"/>
</dbReference>
<keyword evidence="3" id="KW-1185">Reference proteome</keyword>
<dbReference type="AlphaFoldDB" id="A0A161LDA9"/>
<keyword evidence="1" id="KW-0732">Signal</keyword>
<dbReference type="OrthoDB" id="1110209at2"/>
<feature type="chain" id="PRO_5007824604" description="DUF4270 domain-containing protein" evidence="1">
    <location>
        <begin position="21"/>
        <end position="467"/>
    </location>
</feature>
<evidence type="ECO:0000313" key="2">
    <source>
        <dbReference type="EMBL" id="GAT62115.1"/>
    </source>
</evidence>
<dbReference type="Pfam" id="PF14092">
    <property type="entry name" value="DUF4270"/>
    <property type="match status" value="1"/>
</dbReference>
<dbReference type="Proteomes" id="UP000076586">
    <property type="component" value="Unassembled WGS sequence"/>
</dbReference>
<evidence type="ECO:0000256" key="1">
    <source>
        <dbReference type="SAM" id="SignalP"/>
    </source>
</evidence>
<protein>
    <recommendedName>
        <fullName evidence="4">DUF4270 domain-containing protein</fullName>
    </recommendedName>
</protein>
<gene>
    <name evidence="2" type="ORF">PJIAN_1705</name>
</gene>
<proteinExistence type="predicted"/>
<name>A0A161LDA9_9BACT</name>